<dbReference type="InterPro" id="IPR003675">
    <property type="entry name" value="Rce1/LyrA-like_dom"/>
</dbReference>
<feature type="transmembrane region" description="Helical" evidence="1">
    <location>
        <begin position="44"/>
        <end position="66"/>
    </location>
</feature>
<reference evidence="3 4" key="1">
    <citation type="journal article" date="2019" name="Int. J. Syst. Evol. Microbiol.">
        <title>The Global Catalogue of Microorganisms (GCM) 10K type strain sequencing project: providing services to taxonomists for standard genome sequencing and annotation.</title>
        <authorList>
            <consortium name="The Broad Institute Genomics Platform"/>
            <consortium name="The Broad Institute Genome Sequencing Center for Infectious Disease"/>
            <person name="Wu L."/>
            <person name="Ma J."/>
        </authorList>
    </citation>
    <scope>NUCLEOTIDE SEQUENCE [LARGE SCALE GENOMIC DNA]</scope>
    <source>
        <strain evidence="3 4">JCM 16231</strain>
    </source>
</reference>
<protein>
    <recommendedName>
        <fullName evidence="2">CAAX prenyl protease 2/Lysostaphin resistance protein A-like domain-containing protein</fullName>
    </recommendedName>
</protein>
<feature type="transmembrane region" description="Helical" evidence="1">
    <location>
        <begin position="114"/>
        <end position="131"/>
    </location>
</feature>
<name>A0ABN1K3T2_9FLAO</name>
<evidence type="ECO:0000313" key="4">
    <source>
        <dbReference type="Proteomes" id="UP001500185"/>
    </source>
</evidence>
<accession>A0ABN1K3T2</accession>
<keyword evidence="1" id="KW-0472">Membrane</keyword>
<evidence type="ECO:0000256" key="1">
    <source>
        <dbReference type="SAM" id="Phobius"/>
    </source>
</evidence>
<comment type="caution">
    <text evidence="3">The sequence shown here is derived from an EMBL/GenBank/DDBJ whole genome shotgun (WGS) entry which is preliminary data.</text>
</comment>
<feature type="domain" description="CAAX prenyl protease 2/Lysostaphin resistance protein A-like" evidence="2">
    <location>
        <begin position="89"/>
        <end position="174"/>
    </location>
</feature>
<keyword evidence="4" id="KW-1185">Reference proteome</keyword>
<dbReference type="Proteomes" id="UP001500185">
    <property type="component" value="Unassembled WGS sequence"/>
</dbReference>
<evidence type="ECO:0000259" key="2">
    <source>
        <dbReference type="Pfam" id="PF02517"/>
    </source>
</evidence>
<feature type="transmembrane region" description="Helical" evidence="1">
    <location>
        <begin position="143"/>
        <end position="171"/>
    </location>
</feature>
<dbReference type="Pfam" id="PF02517">
    <property type="entry name" value="Rce1-like"/>
    <property type="match status" value="1"/>
</dbReference>
<keyword evidence="1" id="KW-1133">Transmembrane helix</keyword>
<organism evidence="3 4">
    <name type="scientific">Psychroflexus lacisalsi</name>
    <dbReference type="NCBI Taxonomy" id="503928"/>
    <lineage>
        <taxon>Bacteria</taxon>
        <taxon>Pseudomonadati</taxon>
        <taxon>Bacteroidota</taxon>
        <taxon>Flavobacteriia</taxon>
        <taxon>Flavobacteriales</taxon>
        <taxon>Flavobacteriaceae</taxon>
        <taxon>Psychroflexus</taxon>
    </lineage>
</organism>
<sequence>MLLTKKAMFTLSVFTLFGFSGIAYLILAFSDEVQYFEMFNYDNLLLSIPVGLGFGAVAAFIGILLLKLPPLKETSTFYANLFKGLDLHWPDILFYSFCAGVGEEILFRGALQPLLGLWFAAILFVILHGYISTKDWKKSIYGVFLIFISAGFGYLVLYFDIYAAMAAHFIFDVIMFIKLKRDSRAIASESTELD</sequence>
<evidence type="ECO:0000313" key="3">
    <source>
        <dbReference type="EMBL" id="GAA0753951.1"/>
    </source>
</evidence>
<gene>
    <name evidence="3" type="ORF">GCM10009433_06880</name>
</gene>
<keyword evidence="1" id="KW-0812">Transmembrane</keyword>
<proteinExistence type="predicted"/>
<dbReference type="RefSeq" id="WP_224453243.1">
    <property type="nucleotide sequence ID" value="NZ_BAAAGG010000005.1"/>
</dbReference>
<dbReference type="EMBL" id="BAAAGG010000005">
    <property type="protein sequence ID" value="GAA0753951.1"/>
    <property type="molecule type" value="Genomic_DNA"/>
</dbReference>